<dbReference type="OrthoDB" id="8781483at2"/>
<dbReference type="EMBL" id="FNRS01000001">
    <property type="protein sequence ID" value="SEC93201.1"/>
    <property type="molecule type" value="Genomic_DNA"/>
</dbReference>
<keyword evidence="5" id="KW-1185">Reference proteome</keyword>
<dbReference type="PANTHER" id="PTHR35169">
    <property type="entry name" value="FE2OG DIOXYGENASE DOMAIN-CONTAINING PROTEIN"/>
    <property type="match status" value="1"/>
</dbReference>
<organism evidence="2 4">
    <name type="scientific">Pseudomonas taetrolens</name>
    <dbReference type="NCBI Taxonomy" id="47884"/>
    <lineage>
        <taxon>Bacteria</taxon>
        <taxon>Pseudomonadati</taxon>
        <taxon>Pseudomonadota</taxon>
        <taxon>Gammaproteobacteria</taxon>
        <taxon>Pseudomonadales</taxon>
        <taxon>Pseudomonadaceae</taxon>
        <taxon>Pseudomonas</taxon>
    </lineage>
</organism>
<dbReference type="AlphaFoldDB" id="A0A0J6GV66"/>
<dbReference type="InterPro" id="IPR044862">
    <property type="entry name" value="Pro_4_hyd_alph_FE2OG_OXY"/>
</dbReference>
<dbReference type="STRING" id="47884.SAMN04490203_3418"/>
<gene>
    <name evidence="3" type="ORF">SAMN04490203_3418</name>
    <name evidence="2" type="ORF">TU78_06160</name>
</gene>
<dbReference type="PATRIC" id="fig|47884.3.peg.1631"/>
<proteinExistence type="predicted"/>
<comment type="caution">
    <text evidence="2">The sequence shown here is derived from an EMBL/GenBank/DDBJ whole genome shotgun (WGS) entry which is preliminary data.</text>
</comment>
<evidence type="ECO:0000259" key="1">
    <source>
        <dbReference type="Pfam" id="PF13640"/>
    </source>
</evidence>
<name>A0A0J6GV66_PSETA</name>
<reference evidence="3 5" key="2">
    <citation type="submission" date="2016-10" db="EMBL/GenBank/DDBJ databases">
        <authorList>
            <person name="Varghese N."/>
            <person name="Submissions S."/>
        </authorList>
    </citation>
    <scope>NUCLEOTIDE SEQUENCE [LARGE SCALE GENOMIC DNA]</scope>
    <source>
        <strain evidence="3 5">BS3652</strain>
    </source>
</reference>
<evidence type="ECO:0000313" key="3">
    <source>
        <dbReference type="EMBL" id="SEC93201.1"/>
    </source>
</evidence>
<dbReference type="PANTHER" id="PTHR35169:SF3">
    <property type="entry name" value="PROLYL 4-HYDROXYLASE ALPHA SUBUNIT FE(2+) 2OG DIOXYGENASE DOMAIN-CONTAINING PROTEIN"/>
    <property type="match status" value="1"/>
</dbReference>
<dbReference type="Proteomes" id="UP000183155">
    <property type="component" value="Unassembled WGS sequence"/>
</dbReference>
<evidence type="ECO:0000313" key="4">
    <source>
        <dbReference type="Proteomes" id="UP000036395"/>
    </source>
</evidence>
<dbReference type="Pfam" id="PF13640">
    <property type="entry name" value="2OG-FeII_Oxy_3"/>
    <property type="match status" value="1"/>
</dbReference>
<dbReference type="Proteomes" id="UP000036395">
    <property type="component" value="Unassembled WGS sequence"/>
</dbReference>
<reference evidence="2 4" key="1">
    <citation type="submission" date="2015-02" db="EMBL/GenBank/DDBJ databases">
        <title>Pseudomonas helleri sp. nov. and Pseudomonas weihenstephanensis sp. nov., isolated from raw cows milk.</title>
        <authorList>
            <person name="von Neubeck M."/>
            <person name="Huptas C."/>
            <person name="Wenning M."/>
            <person name="Scherer S."/>
        </authorList>
    </citation>
    <scope>NUCLEOTIDE SEQUENCE [LARGE SCALE GENOMIC DNA]</scope>
    <source>
        <strain evidence="2 4">DSM 21104</strain>
    </source>
</reference>
<feature type="domain" description="Prolyl 4-hydroxylase alpha subunit Fe(2+) 2OG dioxygenase" evidence="1">
    <location>
        <begin position="108"/>
        <end position="186"/>
    </location>
</feature>
<evidence type="ECO:0000313" key="5">
    <source>
        <dbReference type="Proteomes" id="UP000183155"/>
    </source>
</evidence>
<sequence length="194" mass="22435">MKIEMIDESIYVIDDFLTEAEEREINVLLKGSVWRYNWPNYEALPFIRPCWHVFIAGKGRPLGQSSLEELNENKSWQFLSGVWARFLELHSFKITLLGVYANGQTFGQDTIIHRENKVHPGLTIIVFCNEYWPTSWGGELVFYDDSKENIIKAVLPKSRRVVVFDGRIPHAARSPSVKCDQVRMTLAFKTIIEA</sequence>
<dbReference type="EMBL" id="JYLA01000002">
    <property type="protein sequence ID" value="KMM86193.1"/>
    <property type="molecule type" value="Genomic_DNA"/>
</dbReference>
<dbReference type="RefSeq" id="WP_048379218.1">
    <property type="nucleotide sequence ID" value="NZ_FNRS01000001.1"/>
</dbReference>
<accession>A0A0J6GV66</accession>
<dbReference type="Gene3D" id="2.60.120.620">
    <property type="entry name" value="q2cbj1_9rhob like domain"/>
    <property type="match status" value="1"/>
</dbReference>
<evidence type="ECO:0000313" key="2">
    <source>
        <dbReference type="EMBL" id="KMM86193.1"/>
    </source>
</evidence>
<protein>
    <submittedName>
        <fullName evidence="3">SM-20-related protein</fullName>
    </submittedName>
</protein>